<proteinExistence type="predicted"/>
<sequence>MGFLYEIFNNPIAKKTLAQVEIPNWISDNLKFKQRPYQIEAFKRYIYLDQEDLEEKPKKPYHLLYNMATGSGKTLIMAGLMLHLYQKGYRNFLFFVNSNNIIRKTKDNFLNPQASKSHLSGHLID</sequence>
<evidence type="ECO:0000313" key="2">
    <source>
        <dbReference type="EMBL" id="RCX05541.1"/>
    </source>
</evidence>
<dbReference type="GO" id="GO:0005524">
    <property type="term" value="F:ATP binding"/>
    <property type="evidence" value="ECO:0007669"/>
    <property type="project" value="InterPro"/>
</dbReference>
<dbReference type="GO" id="GO:0003677">
    <property type="term" value="F:DNA binding"/>
    <property type="evidence" value="ECO:0007669"/>
    <property type="project" value="InterPro"/>
</dbReference>
<dbReference type="Proteomes" id="UP000253517">
    <property type="component" value="Unassembled WGS sequence"/>
</dbReference>
<evidence type="ECO:0000259" key="1">
    <source>
        <dbReference type="Pfam" id="PF04851"/>
    </source>
</evidence>
<organism evidence="2 3">
    <name type="scientific">Schleiferia thermophila</name>
    <dbReference type="NCBI Taxonomy" id="884107"/>
    <lineage>
        <taxon>Bacteria</taxon>
        <taxon>Pseudomonadati</taxon>
        <taxon>Bacteroidota</taxon>
        <taxon>Flavobacteriia</taxon>
        <taxon>Flavobacteriales</taxon>
        <taxon>Schleiferiaceae</taxon>
        <taxon>Schleiferia</taxon>
    </lineage>
</organism>
<dbReference type="GO" id="GO:0016787">
    <property type="term" value="F:hydrolase activity"/>
    <property type="evidence" value="ECO:0007669"/>
    <property type="project" value="InterPro"/>
</dbReference>
<dbReference type="AlphaFoldDB" id="A0A369A8U0"/>
<dbReference type="InterPro" id="IPR006935">
    <property type="entry name" value="Helicase/UvrB_N"/>
</dbReference>
<keyword evidence="3" id="KW-1185">Reference proteome</keyword>
<dbReference type="RefSeq" id="WP_037356427.1">
    <property type="nucleotide sequence ID" value="NZ_BHZF01000001.1"/>
</dbReference>
<gene>
    <name evidence="2" type="ORF">DES35_101828</name>
</gene>
<comment type="caution">
    <text evidence="2">The sequence shown here is derived from an EMBL/GenBank/DDBJ whole genome shotgun (WGS) entry which is preliminary data.</text>
</comment>
<dbReference type="EMBL" id="QPJS01000001">
    <property type="protein sequence ID" value="RCX05541.1"/>
    <property type="molecule type" value="Genomic_DNA"/>
</dbReference>
<dbReference type="InterPro" id="IPR027417">
    <property type="entry name" value="P-loop_NTPase"/>
</dbReference>
<dbReference type="Pfam" id="PF04851">
    <property type="entry name" value="ResIII"/>
    <property type="match status" value="1"/>
</dbReference>
<name>A0A369A8U0_9FLAO</name>
<accession>A0A369A8U0</accession>
<dbReference type="Gene3D" id="3.40.50.300">
    <property type="entry name" value="P-loop containing nucleotide triphosphate hydrolases"/>
    <property type="match status" value="1"/>
</dbReference>
<evidence type="ECO:0000313" key="3">
    <source>
        <dbReference type="Proteomes" id="UP000253517"/>
    </source>
</evidence>
<reference evidence="2 3" key="1">
    <citation type="submission" date="2018-07" db="EMBL/GenBank/DDBJ databases">
        <title>Genomic Encyclopedia of Type Strains, Phase IV (KMG-IV): sequencing the most valuable type-strain genomes for metagenomic binning, comparative biology and taxonomic classification.</title>
        <authorList>
            <person name="Goeker M."/>
        </authorList>
    </citation>
    <scope>NUCLEOTIDE SEQUENCE [LARGE SCALE GENOMIC DNA]</scope>
    <source>
        <strain evidence="2 3">DSM 21410</strain>
    </source>
</reference>
<feature type="domain" description="Helicase/UvrB N-terminal" evidence="1">
    <location>
        <begin position="32"/>
        <end position="116"/>
    </location>
</feature>
<protein>
    <submittedName>
        <fullName evidence="2">Type III restriction/modification enzyme restriction subunit</fullName>
    </submittedName>
</protein>
<dbReference type="SUPFAM" id="SSF52540">
    <property type="entry name" value="P-loop containing nucleoside triphosphate hydrolases"/>
    <property type="match status" value="1"/>
</dbReference>